<protein>
    <submittedName>
        <fullName evidence="1">Uncharacterized protein</fullName>
    </submittedName>
</protein>
<name>A0A6T0DU04_EMIHU</name>
<accession>A0A6T0DU04</accession>
<dbReference type="AlphaFoldDB" id="A0A6T0DU04"/>
<gene>
    <name evidence="1" type="ORF">EHUX00137_LOCUS1230</name>
</gene>
<evidence type="ECO:0000313" key="1">
    <source>
        <dbReference type="EMBL" id="CAE0522387.1"/>
    </source>
</evidence>
<organism evidence="1">
    <name type="scientific">Emiliania huxleyi</name>
    <name type="common">Coccolithophore</name>
    <name type="synonym">Pontosphaera huxleyi</name>
    <dbReference type="NCBI Taxonomy" id="2903"/>
    <lineage>
        <taxon>Eukaryota</taxon>
        <taxon>Haptista</taxon>
        <taxon>Haptophyta</taxon>
        <taxon>Prymnesiophyceae</taxon>
        <taxon>Isochrysidales</taxon>
        <taxon>Noelaerhabdaceae</taxon>
        <taxon>Emiliania</taxon>
    </lineage>
</organism>
<reference evidence="1" key="1">
    <citation type="submission" date="2021-01" db="EMBL/GenBank/DDBJ databases">
        <authorList>
            <person name="Corre E."/>
            <person name="Pelletier E."/>
            <person name="Niang G."/>
            <person name="Scheremetjew M."/>
            <person name="Finn R."/>
            <person name="Kale V."/>
            <person name="Holt S."/>
            <person name="Cochrane G."/>
            <person name="Meng A."/>
            <person name="Brown T."/>
            <person name="Cohen L."/>
        </authorList>
    </citation>
    <scope>NUCLEOTIDE SEQUENCE</scope>
    <source>
        <strain evidence="1">379</strain>
    </source>
</reference>
<proteinExistence type="predicted"/>
<dbReference type="EMBL" id="HBIR01001813">
    <property type="protein sequence ID" value="CAE0522387.1"/>
    <property type="molecule type" value="Transcribed_RNA"/>
</dbReference>
<sequence length="184" mass="19940">MISTSTSSGATWRRPLIAAAAVLLIGTTAMGFRGSALVNEAKAAAAEHRARMLTPPPEKGGTVDDGFLGFAPAENAKGPLEEEWRKQGCVTCPDGGFCCPALGCKITETVLIGGNEATYQTNLWVEHGNFPWYAYPAIPVLSFTHPVWTFLQINKEWWLYCFQNNAGDSDGDGMPDYADEEHNP</sequence>